<evidence type="ECO:0000313" key="1">
    <source>
        <dbReference type="EMBL" id="DAD79045.1"/>
    </source>
</evidence>
<sequence>MKTIKSAKKGRLHRFFRIFAVRGVRLTFRDRPSLNSQLHRWVFCCELLSGAYLCVHYCLAL</sequence>
<dbReference type="EMBL" id="BK014856">
    <property type="protein sequence ID" value="DAD79045.1"/>
    <property type="molecule type" value="Genomic_DNA"/>
</dbReference>
<protein>
    <submittedName>
        <fullName evidence="1">Uncharacterized protein</fullName>
    </submittedName>
</protein>
<organism evidence="1">
    <name type="scientific">Siphoviridae sp. ctYOF2</name>
    <dbReference type="NCBI Taxonomy" id="2826376"/>
    <lineage>
        <taxon>Viruses</taxon>
        <taxon>Duplodnaviria</taxon>
        <taxon>Heunggongvirae</taxon>
        <taxon>Uroviricota</taxon>
        <taxon>Caudoviricetes</taxon>
    </lineage>
</organism>
<accession>A0A8S5M9S7</accession>
<name>A0A8S5M9S7_9CAUD</name>
<proteinExistence type="predicted"/>
<reference evidence="1" key="1">
    <citation type="journal article" date="2021" name="Proc. Natl. Acad. Sci. U.S.A.">
        <title>A Catalog of Tens of Thousands of Viruses from Human Metagenomes Reveals Hidden Associations with Chronic Diseases.</title>
        <authorList>
            <person name="Tisza M.J."/>
            <person name="Buck C.B."/>
        </authorList>
    </citation>
    <scope>NUCLEOTIDE SEQUENCE</scope>
    <source>
        <strain evidence="1">CtYOF2</strain>
    </source>
</reference>